<feature type="binding site" evidence="6">
    <location>
        <begin position="755"/>
        <end position="762"/>
    </location>
    <ligand>
        <name>ATP</name>
        <dbReference type="ChEBI" id="CHEBI:30616"/>
    </ligand>
</feature>
<feature type="compositionally biased region" description="Basic and acidic residues" evidence="7">
    <location>
        <begin position="1"/>
        <end position="11"/>
    </location>
</feature>
<proteinExistence type="inferred from homology"/>
<feature type="compositionally biased region" description="Basic and acidic residues" evidence="7">
    <location>
        <begin position="240"/>
        <end position="264"/>
    </location>
</feature>
<dbReference type="InterPro" id="IPR027417">
    <property type="entry name" value="P-loop_NTPase"/>
</dbReference>
<feature type="compositionally biased region" description="Acidic residues" evidence="7">
    <location>
        <begin position="274"/>
        <end position="287"/>
    </location>
</feature>
<evidence type="ECO:0000313" key="9">
    <source>
        <dbReference type="EMBL" id="ARF13300.1"/>
    </source>
</evidence>
<dbReference type="SMART" id="SM00382">
    <property type="entry name" value="AAA"/>
    <property type="match status" value="1"/>
</dbReference>
<evidence type="ECO:0000256" key="7">
    <source>
        <dbReference type="SAM" id="MobiDB-lite"/>
    </source>
</evidence>
<dbReference type="Proteomes" id="UP000192486">
    <property type="component" value="Chromosome"/>
</dbReference>
<dbReference type="InterPro" id="IPR018541">
    <property type="entry name" value="Ftsk_gamma"/>
</dbReference>
<evidence type="ECO:0000259" key="8">
    <source>
        <dbReference type="PROSITE" id="PS50901"/>
    </source>
</evidence>
<feature type="region of interest" description="Disordered" evidence="7">
    <location>
        <begin position="114"/>
        <end position="212"/>
    </location>
</feature>
<evidence type="ECO:0000256" key="1">
    <source>
        <dbReference type="ARBA" id="ARBA00006474"/>
    </source>
</evidence>
<feature type="region of interest" description="Disordered" evidence="7">
    <location>
        <begin position="342"/>
        <end position="363"/>
    </location>
</feature>
<name>A0ABM6JT04_SPOUR</name>
<dbReference type="SUPFAM" id="SSF52540">
    <property type="entry name" value="P-loop containing nucleoside triphosphate hydrolases"/>
    <property type="match status" value="1"/>
</dbReference>
<dbReference type="InterPro" id="IPR036390">
    <property type="entry name" value="WH_DNA-bd_sf"/>
</dbReference>
<keyword evidence="10" id="KW-1185">Reference proteome</keyword>
<reference evidence="9 10" key="1">
    <citation type="submission" date="2016-04" db="EMBL/GenBank/DDBJ databases">
        <title>Comparative Genomics and Epigenetics of Sporosarcina ureae.</title>
        <authorList>
            <person name="Oliver A.S."/>
            <person name="Cooper K.K."/>
        </authorList>
    </citation>
    <scope>NUCLEOTIDE SEQUENCE [LARGE SCALE GENOMIC DNA]</scope>
    <source>
        <strain evidence="9 10">S204</strain>
    </source>
</reference>
<dbReference type="CDD" id="cd01127">
    <property type="entry name" value="TrwB_TraG_TraD_VirD4"/>
    <property type="match status" value="1"/>
</dbReference>
<comment type="similarity">
    <text evidence="1">Belongs to the FtsK/SpoIIIE/SftA family.</text>
</comment>
<sequence length="1071" mass="120665">MQEGAEKDNPLKEQTTTENNIVKNNETQNKNEEFDENKKTNFRFPIVSDYEIYGWEPQIHHDEYTKDYLQKDVAEEDVYEILPLEQNERWPGRFERSGNVYRAEAKRDFAHIIPPTSNPLPLPFSGRKHERTLHTEPQRIEPYESKRPELEETSRQKEEPVKVEKPKKFRKPFSPTHVPSPIYGLHTSSPISEAMESVIEKKDTKDQELHDQLENHDEELPLSLISNQQSNETPLFASSSEKRQSEMSSAKEHTQKVEESKLEVSEEANQLVEQTEEIPVIEEEPVEVAEHDYVHDEIEGTEEAEEAIVEVEAAVPIVEPEESQEVFAHTEDVERTQLVTEVETEVEKHDDNPTEPEEIAVDPEAPVTVTVEEEIEEVVEEVVEEVELEAAVTIVEPEESQEVFAHTEDVERTQLVTEVETEVEKHDDATEPEEIVVDSEAPVTVTVEEEIEEEVEEVIESDEVESEIDDIKEQAQPVKKEKVVPFNVLMLKSDKEKLAARVEELIAANAAKKEIVVEEPIEIESDHKHSMAEQSETVENIQPVLQEQQKNSVEASMEELASIKEPVSIAVDSDVEVTEVVATTSETIVEEPEEEIIEEELPHYGFPTMHYLAPPEEEIVDEEWLASQSATLEETLSHFSVQASVVQAVQGPAVTMFELTVKQGTKVSKIRNLTDDLKLALAARDIRIQAPIPGTSMIGIEIPNRKTRAVRISEVIDSDPFMNSDSPLEAVLGLSLTGEPQTIDLRKMPHGMIAGATGSGKSVCINSILISLLYKASHHDLKLLLIDPKMVELAPYNGIPHLLSPVITDVKAATGALKWAVNEMERRYELFAHSGVRNIERYNEMVMESRRFSLKMPYILVVIDELADLMMMAPADVEVSISRITQKARACGIHLIIATQRPSVDVITGTIKANIPTRIAFAVSSQVDSRTILDSVGADRLLGKGDMLYLGNGQSAPVRLQGTFVTDDEIERIIEHVRNEAEPNYLFGQDDLLAAAVREEESDPLFEQACNFVIEQGSASTSSLQRHFSIGYNRAAKLIDRMEANQFISEQRGSKARDVFLTEQAFESFMK</sequence>
<feature type="compositionally biased region" description="Polar residues" evidence="7">
    <location>
        <begin position="227"/>
        <end position="237"/>
    </location>
</feature>
<evidence type="ECO:0000256" key="3">
    <source>
        <dbReference type="ARBA" id="ARBA00022829"/>
    </source>
</evidence>
<dbReference type="SUPFAM" id="SSF46785">
    <property type="entry name" value="Winged helix' DNA-binding domain"/>
    <property type="match status" value="1"/>
</dbReference>
<feature type="region of interest" description="Disordered" evidence="7">
    <location>
        <begin position="227"/>
        <end position="288"/>
    </location>
</feature>
<dbReference type="Pfam" id="PF09397">
    <property type="entry name" value="FtsK_gamma"/>
    <property type="match status" value="1"/>
</dbReference>
<evidence type="ECO:0000256" key="6">
    <source>
        <dbReference type="PROSITE-ProRule" id="PRU00289"/>
    </source>
</evidence>
<feature type="region of interest" description="Disordered" evidence="7">
    <location>
        <begin position="1"/>
        <end position="36"/>
    </location>
</feature>
<dbReference type="InterPro" id="IPR036388">
    <property type="entry name" value="WH-like_DNA-bd_sf"/>
</dbReference>
<feature type="compositionally biased region" description="Basic and acidic residues" evidence="7">
    <location>
        <begin position="132"/>
        <end position="166"/>
    </location>
</feature>
<dbReference type="InterPro" id="IPR050206">
    <property type="entry name" value="FtsK/SpoIIIE/SftA"/>
</dbReference>
<keyword evidence="3" id="KW-0159">Chromosome partition</keyword>
<feature type="compositionally biased region" description="Basic and acidic residues" evidence="7">
    <location>
        <begin position="198"/>
        <end position="212"/>
    </location>
</feature>
<evidence type="ECO:0000256" key="4">
    <source>
        <dbReference type="ARBA" id="ARBA00022840"/>
    </source>
</evidence>
<dbReference type="Pfam" id="PF17854">
    <property type="entry name" value="FtsK_alpha"/>
    <property type="match status" value="1"/>
</dbReference>
<accession>A0ABM6JT04</accession>
<dbReference type="InterPro" id="IPR041027">
    <property type="entry name" value="FtsK_alpha"/>
</dbReference>
<evidence type="ECO:0000256" key="2">
    <source>
        <dbReference type="ARBA" id="ARBA00022741"/>
    </source>
</evidence>
<dbReference type="InterPro" id="IPR002543">
    <property type="entry name" value="FtsK_dom"/>
</dbReference>
<protein>
    <recommendedName>
        <fullName evidence="8">FtsK domain-containing protein</fullName>
    </recommendedName>
</protein>
<dbReference type="Pfam" id="PF01580">
    <property type="entry name" value="FtsK_SpoIIIE"/>
    <property type="match status" value="1"/>
</dbReference>
<organism evidence="9 10">
    <name type="scientific">Sporosarcina ureae</name>
    <dbReference type="NCBI Taxonomy" id="1571"/>
    <lineage>
        <taxon>Bacteria</taxon>
        <taxon>Bacillati</taxon>
        <taxon>Bacillota</taxon>
        <taxon>Bacilli</taxon>
        <taxon>Bacillales</taxon>
        <taxon>Caryophanaceae</taxon>
        <taxon>Sporosarcina</taxon>
    </lineage>
</organism>
<keyword evidence="2 6" id="KW-0547">Nucleotide-binding</keyword>
<keyword evidence="5" id="KW-0238">DNA-binding</keyword>
<feature type="domain" description="FtsK" evidence="8">
    <location>
        <begin position="738"/>
        <end position="930"/>
    </location>
</feature>
<evidence type="ECO:0000256" key="5">
    <source>
        <dbReference type="ARBA" id="ARBA00023125"/>
    </source>
</evidence>
<evidence type="ECO:0000313" key="10">
    <source>
        <dbReference type="Proteomes" id="UP000192486"/>
    </source>
</evidence>
<dbReference type="Gene3D" id="3.40.50.300">
    <property type="entry name" value="P-loop containing nucleotide triphosphate hydrolases"/>
    <property type="match status" value="1"/>
</dbReference>
<dbReference type="EMBL" id="CP015108">
    <property type="protein sequence ID" value="ARF13300.1"/>
    <property type="molecule type" value="Genomic_DNA"/>
</dbReference>
<gene>
    <name evidence="9" type="ORF">SporoS204_03355</name>
</gene>
<dbReference type="InterPro" id="IPR003593">
    <property type="entry name" value="AAA+_ATPase"/>
</dbReference>
<feature type="compositionally biased region" description="Polar residues" evidence="7">
    <location>
        <begin position="12"/>
        <end position="28"/>
    </location>
</feature>
<dbReference type="PANTHER" id="PTHR22683">
    <property type="entry name" value="SPORULATION PROTEIN RELATED"/>
    <property type="match status" value="1"/>
</dbReference>
<dbReference type="PANTHER" id="PTHR22683:SF42">
    <property type="entry name" value="DNA TRANSLOCASE SFTA"/>
    <property type="match status" value="1"/>
</dbReference>
<dbReference type="Gene3D" id="3.30.980.40">
    <property type="match status" value="1"/>
</dbReference>
<dbReference type="SMART" id="SM00843">
    <property type="entry name" value="Ftsk_gamma"/>
    <property type="match status" value="1"/>
</dbReference>
<keyword evidence="4 6" id="KW-0067">ATP-binding</keyword>
<dbReference type="Gene3D" id="1.10.10.10">
    <property type="entry name" value="Winged helix-like DNA-binding domain superfamily/Winged helix DNA-binding domain"/>
    <property type="match status" value="1"/>
</dbReference>
<dbReference type="PROSITE" id="PS50901">
    <property type="entry name" value="FTSK"/>
    <property type="match status" value="1"/>
</dbReference>